<name>A0A4Q0SYH0_9BACT</name>
<accession>A0A4Q0SYH0</accession>
<reference evidence="1 2" key="1">
    <citation type="submission" date="2018-11" db="EMBL/GenBank/DDBJ databases">
        <authorList>
            <person name="Mardanov A.V."/>
            <person name="Ravin N.V."/>
            <person name="Dedysh S.N."/>
        </authorList>
    </citation>
    <scope>NUCLEOTIDE SEQUENCE [LARGE SCALE GENOMIC DNA]</scope>
    <source>
        <strain evidence="1 2">AF10</strain>
    </source>
</reference>
<comment type="caution">
    <text evidence="1">The sequence shown here is derived from an EMBL/GenBank/DDBJ whole genome shotgun (WGS) entry which is preliminary data.</text>
</comment>
<dbReference type="AlphaFoldDB" id="A0A4Q0SYH0"/>
<dbReference type="Proteomes" id="UP000289437">
    <property type="component" value="Unassembled WGS sequence"/>
</dbReference>
<evidence type="ECO:0000313" key="1">
    <source>
        <dbReference type="EMBL" id="RXH54241.1"/>
    </source>
</evidence>
<sequence>MRKGQAIAFNFTRDICGEAQMIERAFGIGASALAEAVKLISEGLETKTA</sequence>
<gene>
    <name evidence="1" type="ORF">GRAN_4892</name>
</gene>
<dbReference type="EMBL" id="RDSM01000005">
    <property type="protein sequence ID" value="RXH54241.1"/>
    <property type="molecule type" value="Genomic_DNA"/>
</dbReference>
<reference evidence="2" key="2">
    <citation type="submission" date="2019-02" db="EMBL/GenBank/DDBJ databases">
        <title>Granulicella sibirica sp. nov., a psychrotolerant acidobacterium isolated from an organic soil layer in forested tundra, West Siberia.</title>
        <authorList>
            <person name="Oshkin I.Y."/>
            <person name="Kulichevskaya I.S."/>
            <person name="Rijpstra W.I.C."/>
            <person name="Sinninghe Damste J.S."/>
            <person name="Rakitin A.L."/>
            <person name="Ravin N.V."/>
            <person name="Dedysh S.N."/>
        </authorList>
    </citation>
    <scope>NUCLEOTIDE SEQUENCE [LARGE SCALE GENOMIC DNA]</scope>
    <source>
        <strain evidence="2">AF10</strain>
    </source>
</reference>
<organism evidence="1 2">
    <name type="scientific">Granulicella sibirica</name>
    <dbReference type="NCBI Taxonomy" id="2479048"/>
    <lineage>
        <taxon>Bacteria</taxon>
        <taxon>Pseudomonadati</taxon>
        <taxon>Acidobacteriota</taxon>
        <taxon>Terriglobia</taxon>
        <taxon>Terriglobales</taxon>
        <taxon>Acidobacteriaceae</taxon>
        <taxon>Granulicella</taxon>
    </lineage>
</organism>
<keyword evidence="2" id="KW-1185">Reference proteome</keyword>
<evidence type="ECO:0000313" key="2">
    <source>
        <dbReference type="Proteomes" id="UP000289437"/>
    </source>
</evidence>
<proteinExistence type="predicted"/>
<evidence type="ECO:0008006" key="3">
    <source>
        <dbReference type="Google" id="ProtNLM"/>
    </source>
</evidence>
<protein>
    <recommendedName>
        <fullName evidence="3">Transposase</fullName>
    </recommendedName>
</protein>